<dbReference type="STRING" id="1182545.A0A072P6J2"/>
<comment type="cofactor">
    <cofactor evidence="1">
        <name>Cu cation</name>
        <dbReference type="ChEBI" id="CHEBI:23378"/>
    </cofactor>
</comment>
<dbReference type="PANTHER" id="PTHR10638">
    <property type="entry name" value="COPPER AMINE OXIDASE"/>
    <property type="match status" value="1"/>
</dbReference>
<evidence type="ECO:0000256" key="8">
    <source>
        <dbReference type="PIRSR" id="PIRSR600269-51"/>
    </source>
</evidence>
<protein>
    <recommendedName>
        <fullName evidence="9">Amine oxidase</fullName>
        <ecNumber evidence="9">1.4.3.-</ecNumber>
    </recommendedName>
</protein>
<dbReference type="GO" id="GO:0009308">
    <property type="term" value="P:amine metabolic process"/>
    <property type="evidence" value="ECO:0007669"/>
    <property type="project" value="UniProtKB-UniRule"/>
</dbReference>
<keyword evidence="5 9" id="KW-0560">Oxidoreductase</keyword>
<evidence type="ECO:0000256" key="5">
    <source>
        <dbReference type="ARBA" id="ARBA00023002"/>
    </source>
</evidence>
<dbReference type="InterPro" id="IPR015328">
    <property type="entry name" value="DUF1965"/>
</dbReference>
<evidence type="ECO:0000256" key="6">
    <source>
        <dbReference type="ARBA" id="ARBA00023008"/>
    </source>
</evidence>
<dbReference type="InterPro" id="IPR015798">
    <property type="entry name" value="Cu_amine_oxidase_C"/>
</dbReference>
<dbReference type="EMBL" id="AMGV01000009">
    <property type="protein sequence ID" value="KEF54898.1"/>
    <property type="molecule type" value="Genomic_DNA"/>
</dbReference>
<evidence type="ECO:0000259" key="12">
    <source>
        <dbReference type="Pfam" id="PF09248"/>
    </source>
</evidence>
<proteinExistence type="inferred from homology"/>
<keyword evidence="14" id="KW-1185">Reference proteome</keyword>
<keyword evidence="10" id="KW-0732">Signal</keyword>
<organism evidence="13 14">
    <name type="scientific">Exophiala aquamarina CBS 119918</name>
    <dbReference type="NCBI Taxonomy" id="1182545"/>
    <lineage>
        <taxon>Eukaryota</taxon>
        <taxon>Fungi</taxon>
        <taxon>Dikarya</taxon>
        <taxon>Ascomycota</taxon>
        <taxon>Pezizomycotina</taxon>
        <taxon>Eurotiomycetes</taxon>
        <taxon>Chaetothyriomycetidae</taxon>
        <taxon>Chaetothyriales</taxon>
        <taxon>Herpotrichiellaceae</taxon>
        <taxon>Exophiala</taxon>
    </lineage>
</organism>
<feature type="chain" id="PRO_5001681289" description="Amine oxidase" evidence="10">
    <location>
        <begin position="20"/>
        <end position="788"/>
    </location>
</feature>
<reference evidence="13 14" key="1">
    <citation type="submission" date="2013-03" db="EMBL/GenBank/DDBJ databases">
        <title>The Genome Sequence of Exophiala aquamarina CBS 119918.</title>
        <authorList>
            <consortium name="The Broad Institute Genomics Platform"/>
            <person name="Cuomo C."/>
            <person name="de Hoog S."/>
            <person name="Gorbushina A."/>
            <person name="Walker B."/>
            <person name="Young S.K."/>
            <person name="Zeng Q."/>
            <person name="Gargeya S."/>
            <person name="Fitzgerald M."/>
            <person name="Haas B."/>
            <person name="Abouelleil A."/>
            <person name="Allen A.W."/>
            <person name="Alvarado L."/>
            <person name="Arachchi H.M."/>
            <person name="Berlin A.M."/>
            <person name="Chapman S.B."/>
            <person name="Gainer-Dewar J."/>
            <person name="Goldberg J."/>
            <person name="Griggs A."/>
            <person name="Gujja S."/>
            <person name="Hansen M."/>
            <person name="Howarth C."/>
            <person name="Imamovic A."/>
            <person name="Ireland A."/>
            <person name="Larimer J."/>
            <person name="McCowan C."/>
            <person name="Murphy C."/>
            <person name="Pearson M."/>
            <person name="Poon T.W."/>
            <person name="Priest M."/>
            <person name="Roberts A."/>
            <person name="Saif S."/>
            <person name="Shea T."/>
            <person name="Sisk P."/>
            <person name="Sykes S."/>
            <person name="Wortman J."/>
            <person name="Nusbaum C."/>
            <person name="Birren B."/>
        </authorList>
    </citation>
    <scope>NUCLEOTIDE SEQUENCE [LARGE SCALE GENOMIC DNA]</scope>
    <source>
        <strain evidence="13 14">CBS 119918</strain>
    </source>
</reference>
<dbReference type="InterPro" id="IPR000269">
    <property type="entry name" value="Cu_amine_oxidase"/>
</dbReference>
<dbReference type="SUPFAM" id="SSF54416">
    <property type="entry name" value="Amine oxidase N-terminal region"/>
    <property type="match status" value="2"/>
</dbReference>
<dbReference type="GO" id="GO:0005507">
    <property type="term" value="F:copper ion binding"/>
    <property type="evidence" value="ECO:0007669"/>
    <property type="project" value="InterPro"/>
</dbReference>
<dbReference type="GO" id="GO:0005886">
    <property type="term" value="C:plasma membrane"/>
    <property type="evidence" value="ECO:0007669"/>
    <property type="project" value="TreeGrafter"/>
</dbReference>
<keyword evidence="4 7" id="KW-0801">TPQ</keyword>
<dbReference type="PROSITE" id="PS01164">
    <property type="entry name" value="COPPER_AMINE_OXID_1"/>
    <property type="match status" value="1"/>
</dbReference>
<comment type="similarity">
    <text evidence="2 9">Belongs to the copper/topaquinone oxidase family.</text>
</comment>
<dbReference type="PRINTS" id="PR00766">
    <property type="entry name" value="CUDAOXIDASE"/>
</dbReference>
<dbReference type="InterPro" id="IPR016182">
    <property type="entry name" value="Cu_amine_oxidase_N-reg"/>
</dbReference>
<feature type="active site" description="Schiff-base intermediate with substrate; via topaquinone" evidence="7">
    <location>
        <position position="491"/>
    </location>
</feature>
<evidence type="ECO:0000256" key="9">
    <source>
        <dbReference type="RuleBase" id="RU000672"/>
    </source>
</evidence>
<evidence type="ECO:0000256" key="4">
    <source>
        <dbReference type="ARBA" id="ARBA00022772"/>
    </source>
</evidence>
<dbReference type="AlphaFoldDB" id="A0A072P6J2"/>
<feature type="domain" description="Copper amine oxidase catalytic" evidence="11">
    <location>
        <begin position="329"/>
        <end position="735"/>
    </location>
</feature>
<dbReference type="VEuPathDB" id="FungiDB:A1O9_09341"/>
<name>A0A072P6J2_9EURO</name>
<keyword evidence="6 9" id="KW-0186">Copper</keyword>
<dbReference type="Gene3D" id="2.70.98.20">
    <property type="entry name" value="Copper amine oxidase, catalytic domain"/>
    <property type="match status" value="1"/>
</dbReference>
<dbReference type="Pfam" id="PF09248">
    <property type="entry name" value="DUF1965"/>
    <property type="match status" value="1"/>
</dbReference>
<feature type="signal peptide" evidence="10">
    <location>
        <begin position="1"/>
        <end position="19"/>
    </location>
</feature>
<dbReference type="InterPro" id="IPR049948">
    <property type="entry name" value="Cu_Am_ox_TPQ-bd"/>
</dbReference>
<evidence type="ECO:0000256" key="2">
    <source>
        <dbReference type="ARBA" id="ARBA00007983"/>
    </source>
</evidence>
<dbReference type="PANTHER" id="PTHR10638:SF20">
    <property type="entry name" value="AMINE OXIDASE"/>
    <property type="match status" value="1"/>
</dbReference>
<evidence type="ECO:0000313" key="14">
    <source>
        <dbReference type="Proteomes" id="UP000027920"/>
    </source>
</evidence>
<dbReference type="GeneID" id="25284250"/>
<evidence type="ECO:0000259" key="11">
    <source>
        <dbReference type="Pfam" id="PF01179"/>
    </source>
</evidence>
<feature type="domain" description="DUF1965" evidence="12">
    <location>
        <begin position="249"/>
        <end position="312"/>
    </location>
</feature>
<feature type="modified residue" description="2',4',5'-topaquinone" evidence="8">
    <location>
        <position position="491"/>
    </location>
</feature>
<dbReference type="EC" id="1.4.3.-" evidence="9"/>
<feature type="active site" description="Proton acceptor" evidence="7">
    <location>
        <position position="402"/>
    </location>
</feature>
<comment type="cofactor">
    <cofactor evidence="9">
        <name>Cu cation</name>
        <dbReference type="ChEBI" id="CHEBI:23378"/>
    </cofactor>
    <text evidence="9">Contains 1 topaquinone per subunit.</text>
</comment>
<dbReference type="OrthoDB" id="3341590at2759"/>
<dbReference type="HOGENOM" id="CLU_015739_0_0_1"/>
<comment type="caution">
    <text evidence="13">The sequence shown here is derived from an EMBL/GenBank/DDBJ whole genome shotgun (WGS) entry which is preliminary data.</text>
</comment>
<gene>
    <name evidence="13" type="ORF">A1O9_09341</name>
</gene>
<dbReference type="GO" id="GO:0008131">
    <property type="term" value="F:primary methylamine oxidase activity"/>
    <property type="evidence" value="ECO:0007669"/>
    <property type="project" value="InterPro"/>
</dbReference>
<dbReference type="Gene3D" id="3.10.450.40">
    <property type="match status" value="2"/>
</dbReference>
<dbReference type="SUPFAM" id="SSF49998">
    <property type="entry name" value="Amine oxidase catalytic domain"/>
    <property type="match status" value="1"/>
</dbReference>
<dbReference type="RefSeq" id="XP_013257488.1">
    <property type="nucleotide sequence ID" value="XM_013402034.1"/>
</dbReference>
<sequence>MHRQLVALVCAATLAAGSALPALGYERKLLLDALSKRQAAGASCNTGDAPVTQAPKANVWAGISAQDNYDVWTLLHDPANGLNLTVPENATVTDNYVFWIDTLHTNKSDVLPYLDGDGPAPPKYARAIIFEGGKAEPDSQEYFIGPLPVSAETTVQKLDYIYNGGRGGSVPFNARYADAIKAAPINPLIASAMGNISDITAALFNGTVFYGASDNRTTLSTTAGTPLSFDGSQGFRNIMFRIPGRGTYLTPIDFYLLIDCPGTDPSHYSVKGYVTNEKFFPDEASLRAAFDAGELAQEYVQTTDQSWTDVDYKPELGVRALEDRFAPTSLELGGKRYQVDPEAQYVEYMGFSFYIAFSRTLGVMFYDIKYKGDRIMYELSLQEALAQYAGNQPKAANTVYHDTYYSLGTDLATLIEGYDCPFGATLWNVTYHEGNHTVTNQDAICIFEQDMGFPLSRHRYGSGAGDYPFSQLGVTKGAALVIRTIATVGNYDYMFSYLFHQDGSVEVEVRASGFLQSSFYYPDQAKYGPRIAPATQGSLHDHILTYKADFDIVGSSNSFEVSELVVVNQSQAWFPELGEFEQMELNISYLEKEAAFNWAPNNEAMFCVVNKNETNAWGEKRGYRLVPGRSNLHLTVQNSPFSLKNSEMAKTHLAVTKQHDTEPYANSVHNINLPSAPQQDFSKFFDDEDIDDEDLVVWFNLGMHHFVRAEDIPVTLYTEAASNIVFAPQNFNDRAQDGDLLNRRWIKHNATSDEITFDSYGVELPSCPITISEPVYGISPTVELYQEE</sequence>
<dbReference type="GO" id="GO:0048038">
    <property type="term" value="F:quinone binding"/>
    <property type="evidence" value="ECO:0007669"/>
    <property type="project" value="InterPro"/>
</dbReference>
<evidence type="ECO:0000313" key="13">
    <source>
        <dbReference type="EMBL" id="KEF54898.1"/>
    </source>
</evidence>
<comment type="PTM">
    <text evidence="8 9">Topaquinone (TPQ) is generated by copper-dependent autoxidation of a specific tyrosyl residue.</text>
</comment>
<evidence type="ECO:0000256" key="7">
    <source>
        <dbReference type="PIRSR" id="PIRSR600269-50"/>
    </source>
</evidence>
<accession>A0A072P6J2</accession>
<evidence type="ECO:0000256" key="1">
    <source>
        <dbReference type="ARBA" id="ARBA00001935"/>
    </source>
</evidence>
<evidence type="ECO:0000256" key="10">
    <source>
        <dbReference type="SAM" id="SignalP"/>
    </source>
</evidence>
<dbReference type="Proteomes" id="UP000027920">
    <property type="component" value="Unassembled WGS sequence"/>
</dbReference>
<dbReference type="InterPro" id="IPR036460">
    <property type="entry name" value="Cu_amine_oxidase_C_sf"/>
</dbReference>
<keyword evidence="3 9" id="KW-0479">Metal-binding</keyword>
<evidence type="ECO:0000256" key="3">
    <source>
        <dbReference type="ARBA" id="ARBA00022723"/>
    </source>
</evidence>
<dbReference type="Pfam" id="PF01179">
    <property type="entry name" value="Cu_amine_oxid"/>
    <property type="match status" value="1"/>
</dbReference>